<feature type="region of interest" description="Disordered" evidence="1">
    <location>
        <begin position="117"/>
        <end position="180"/>
    </location>
</feature>
<feature type="transmembrane region" description="Helical" evidence="2">
    <location>
        <begin position="282"/>
        <end position="314"/>
    </location>
</feature>
<dbReference type="EMBL" id="BAAARK010000057">
    <property type="protein sequence ID" value="GAA2691713.1"/>
    <property type="molecule type" value="Genomic_DNA"/>
</dbReference>
<feature type="compositionally biased region" description="Gly residues" evidence="1">
    <location>
        <begin position="218"/>
        <end position="230"/>
    </location>
</feature>
<gene>
    <name evidence="3" type="ORF">GCM10009864_77670</name>
</gene>
<comment type="caution">
    <text evidence="3">The sequence shown here is derived from an EMBL/GenBank/DDBJ whole genome shotgun (WGS) entry which is preliminary data.</text>
</comment>
<feature type="region of interest" description="Disordered" evidence="1">
    <location>
        <begin position="71"/>
        <end position="103"/>
    </location>
</feature>
<evidence type="ECO:0000256" key="2">
    <source>
        <dbReference type="SAM" id="Phobius"/>
    </source>
</evidence>
<evidence type="ECO:0000313" key="4">
    <source>
        <dbReference type="Proteomes" id="UP001500994"/>
    </source>
</evidence>
<organism evidence="3 4">
    <name type="scientific">Streptomyces lunalinharesii</name>
    <dbReference type="NCBI Taxonomy" id="333384"/>
    <lineage>
        <taxon>Bacteria</taxon>
        <taxon>Bacillati</taxon>
        <taxon>Actinomycetota</taxon>
        <taxon>Actinomycetes</taxon>
        <taxon>Kitasatosporales</taxon>
        <taxon>Streptomycetaceae</taxon>
        <taxon>Streptomyces</taxon>
    </lineage>
</organism>
<feature type="compositionally biased region" description="Pro residues" evidence="1">
    <location>
        <begin position="147"/>
        <end position="157"/>
    </location>
</feature>
<feature type="transmembrane region" description="Helical" evidence="2">
    <location>
        <begin position="326"/>
        <end position="344"/>
    </location>
</feature>
<feature type="transmembrane region" description="Helical" evidence="2">
    <location>
        <begin position="364"/>
        <end position="385"/>
    </location>
</feature>
<sequence length="392" mass="40021">MGIESEQLVFDYLSRVGDLAQQHGLPSGTRMRLVASLRAEIDAQKADQKADSVPGVKRLLARLGTPEAVVKAAADGSGGPGAGGPGGARPPVVPPVAGPAEPVRPAQWAGAREKLGGLIGKVPAPRDGDAADDGGRRPTFLKKRPAPDGPQAPPAAAPPHLAGADELGDAEDPPDWWRVDGAPADAEAAADFVPGFVGGIELSEVWERPEEDDEDAAGKGGKGGKGAESGDGGRRGRALPGLLRKTLGRPPAQEPAAGAEPAGPADAADGAKEPARLPLRAWLSPVLTLAVLLLVAGAVVGSWLALAGGWGLAYVSRRLSRTETKFAALGVPGTVVGGLLVWIWGRSQGRWGAPIAPGQLGQELLAGLPVVVRVAAVVSALFLLWRMRRAAP</sequence>
<reference evidence="3 4" key="1">
    <citation type="journal article" date="2019" name="Int. J. Syst. Evol. Microbiol.">
        <title>The Global Catalogue of Microorganisms (GCM) 10K type strain sequencing project: providing services to taxonomists for standard genome sequencing and annotation.</title>
        <authorList>
            <consortium name="The Broad Institute Genomics Platform"/>
            <consortium name="The Broad Institute Genome Sequencing Center for Infectious Disease"/>
            <person name="Wu L."/>
            <person name="Ma J."/>
        </authorList>
    </citation>
    <scope>NUCLEOTIDE SEQUENCE [LARGE SCALE GENOMIC DNA]</scope>
    <source>
        <strain evidence="3 4">JCM 16374</strain>
    </source>
</reference>
<protein>
    <recommendedName>
        <fullName evidence="5">Integral membrane protein</fullName>
    </recommendedName>
</protein>
<proteinExistence type="predicted"/>
<evidence type="ECO:0000313" key="3">
    <source>
        <dbReference type="EMBL" id="GAA2691713.1"/>
    </source>
</evidence>
<keyword evidence="2" id="KW-0812">Transmembrane</keyword>
<dbReference type="Proteomes" id="UP001500994">
    <property type="component" value="Unassembled WGS sequence"/>
</dbReference>
<evidence type="ECO:0008006" key="5">
    <source>
        <dbReference type="Google" id="ProtNLM"/>
    </source>
</evidence>
<dbReference type="RefSeq" id="WP_344584513.1">
    <property type="nucleotide sequence ID" value="NZ_BAAARK010000057.1"/>
</dbReference>
<feature type="compositionally biased region" description="Low complexity" evidence="1">
    <location>
        <begin position="238"/>
        <end position="268"/>
    </location>
</feature>
<keyword evidence="2" id="KW-1133">Transmembrane helix</keyword>
<feature type="compositionally biased region" description="Gly residues" evidence="1">
    <location>
        <begin position="76"/>
        <end position="87"/>
    </location>
</feature>
<keyword evidence="4" id="KW-1185">Reference proteome</keyword>
<evidence type="ECO:0000256" key="1">
    <source>
        <dbReference type="SAM" id="MobiDB-lite"/>
    </source>
</evidence>
<accession>A0ABN3T3W2</accession>
<keyword evidence="2" id="KW-0472">Membrane</keyword>
<feature type="region of interest" description="Disordered" evidence="1">
    <location>
        <begin position="206"/>
        <end position="271"/>
    </location>
</feature>
<feature type="compositionally biased region" description="Basic and acidic residues" evidence="1">
    <location>
        <begin position="124"/>
        <end position="136"/>
    </location>
</feature>
<name>A0ABN3T3W2_9ACTN</name>